<gene>
    <name evidence="1" type="ORF">BKA14_003925</name>
</gene>
<reference evidence="1 2" key="1">
    <citation type="submission" date="2020-08" db="EMBL/GenBank/DDBJ databases">
        <title>Sequencing the genomes of 1000 actinobacteria strains.</title>
        <authorList>
            <person name="Klenk H.-P."/>
        </authorList>
    </citation>
    <scope>NUCLEOTIDE SEQUENCE [LARGE SCALE GENOMIC DNA]</scope>
    <source>
        <strain evidence="1 2">DSM 45518</strain>
    </source>
</reference>
<comment type="caution">
    <text evidence="1">The sequence shown here is derived from an EMBL/GenBank/DDBJ whole genome shotgun (WGS) entry which is preliminary data.</text>
</comment>
<keyword evidence="2" id="KW-1185">Reference proteome</keyword>
<dbReference type="Proteomes" id="UP000542742">
    <property type="component" value="Unassembled WGS sequence"/>
</dbReference>
<dbReference type="EMBL" id="JACHMF010000001">
    <property type="protein sequence ID" value="MBB4693777.1"/>
    <property type="molecule type" value="Genomic_DNA"/>
</dbReference>
<dbReference type="InterPro" id="IPR008969">
    <property type="entry name" value="CarboxyPept-like_regulatory"/>
</dbReference>
<evidence type="ECO:0008006" key="3">
    <source>
        <dbReference type="Google" id="ProtNLM"/>
    </source>
</evidence>
<organism evidence="1 2">
    <name type="scientific">Paractinoplanes abujensis</name>
    <dbReference type="NCBI Taxonomy" id="882441"/>
    <lineage>
        <taxon>Bacteria</taxon>
        <taxon>Bacillati</taxon>
        <taxon>Actinomycetota</taxon>
        <taxon>Actinomycetes</taxon>
        <taxon>Micromonosporales</taxon>
        <taxon>Micromonosporaceae</taxon>
        <taxon>Paractinoplanes</taxon>
    </lineage>
</organism>
<protein>
    <recommendedName>
        <fullName evidence="3">Carboxypeptidase family protein</fullName>
    </recommendedName>
</protein>
<dbReference type="RefSeq" id="WP_184952356.1">
    <property type="nucleotide sequence ID" value="NZ_BOMC01000054.1"/>
</dbReference>
<dbReference type="Gene3D" id="2.60.40.1120">
    <property type="entry name" value="Carboxypeptidase-like, regulatory domain"/>
    <property type="match status" value="1"/>
</dbReference>
<name>A0A7W7CSA1_9ACTN</name>
<proteinExistence type="predicted"/>
<dbReference type="Pfam" id="PF13620">
    <property type="entry name" value="CarboxypepD_reg"/>
    <property type="match status" value="1"/>
</dbReference>
<dbReference type="SUPFAM" id="SSF49464">
    <property type="entry name" value="Carboxypeptidase regulatory domain-like"/>
    <property type="match status" value="1"/>
</dbReference>
<dbReference type="AlphaFoldDB" id="A0A7W7CSA1"/>
<sequence length="93" mass="9107">MAADITPYTGRVVDAGGAPVAHAAVVVVSATVPIPELALLSGPDGRFTLRLPPGRFTLRAQGEPGSGEASLDTTGAANLGTTGAAADVVIQVG</sequence>
<evidence type="ECO:0000313" key="1">
    <source>
        <dbReference type="EMBL" id="MBB4693777.1"/>
    </source>
</evidence>
<evidence type="ECO:0000313" key="2">
    <source>
        <dbReference type="Proteomes" id="UP000542742"/>
    </source>
</evidence>
<accession>A0A7W7CSA1</accession>